<dbReference type="GO" id="GO:0016757">
    <property type="term" value="F:glycosyltransferase activity"/>
    <property type="evidence" value="ECO:0007669"/>
    <property type="project" value="UniProtKB-KW"/>
</dbReference>
<feature type="domain" description="Glycosyl transferase family 1" evidence="5">
    <location>
        <begin position="175"/>
        <end position="337"/>
    </location>
</feature>
<dbReference type="EC" id="2.4.-.-" evidence="7"/>
<comment type="similarity">
    <text evidence="1">Belongs to the glycosyltransferase group 1 family. Glycosyltransferase 4 subfamily.</text>
</comment>
<dbReference type="Gene3D" id="3.40.50.2000">
    <property type="entry name" value="Glycogen Phosphorylase B"/>
    <property type="match status" value="2"/>
</dbReference>
<accession>A0ABV4YIL2</accession>
<keyword evidence="8" id="KW-1185">Reference proteome</keyword>
<evidence type="ECO:0000259" key="6">
    <source>
        <dbReference type="Pfam" id="PF13439"/>
    </source>
</evidence>
<gene>
    <name evidence="7" type="ORF">ACE1B6_25720</name>
</gene>
<dbReference type="InterPro" id="IPR001296">
    <property type="entry name" value="Glyco_trans_1"/>
</dbReference>
<keyword evidence="4" id="KW-0812">Transmembrane</keyword>
<dbReference type="SUPFAM" id="SSF53756">
    <property type="entry name" value="UDP-Glycosyltransferase/glycogen phosphorylase"/>
    <property type="match status" value="1"/>
</dbReference>
<protein>
    <submittedName>
        <fullName evidence="7">Glycosyltransferase family 4 protein</fullName>
        <ecNumber evidence="7">2.4.-.-</ecNumber>
    </submittedName>
</protein>
<proteinExistence type="inferred from homology"/>
<keyword evidence="4" id="KW-1133">Transmembrane helix</keyword>
<dbReference type="Pfam" id="PF13439">
    <property type="entry name" value="Glyco_transf_4"/>
    <property type="match status" value="1"/>
</dbReference>
<evidence type="ECO:0000256" key="4">
    <source>
        <dbReference type="SAM" id="Phobius"/>
    </source>
</evidence>
<feature type="domain" description="Glycosyltransferase subfamily 4-like N-terminal" evidence="6">
    <location>
        <begin position="72"/>
        <end position="167"/>
    </location>
</feature>
<keyword evidence="3 7" id="KW-0808">Transferase</keyword>
<name>A0ABV4YIL2_9CYAN</name>
<dbReference type="CDD" id="cd03801">
    <property type="entry name" value="GT4_PimA-like"/>
    <property type="match status" value="1"/>
</dbReference>
<dbReference type="RefSeq" id="WP_413260146.1">
    <property type="nucleotide sequence ID" value="NZ_JBHFNS010000092.1"/>
</dbReference>
<keyword evidence="2 7" id="KW-0328">Glycosyltransferase</keyword>
<dbReference type="EMBL" id="JBHFNS010000092">
    <property type="protein sequence ID" value="MFB2938664.1"/>
    <property type="molecule type" value="Genomic_DNA"/>
</dbReference>
<dbReference type="PANTHER" id="PTHR12526:SF640">
    <property type="entry name" value="COLANIC ACID BIOSYNTHESIS GLYCOSYLTRANSFERASE WCAL-RELATED"/>
    <property type="match status" value="1"/>
</dbReference>
<organism evidence="7 8">
    <name type="scientific">Floridaenema fluviatile BLCC-F154</name>
    <dbReference type="NCBI Taxonomy" id="3153640"/>
    <lineage>
        <taxon>Bacteria</taxon>
        <taxon>Bacillati</taxon>
        <taxon>Cyanobacteriota</taxon>
        <taxon>Cyanophyceae</taxon>
        <taxon>Oscillatoriophycideae</taxon>
        <taxon>Aerosakkonematales</taxon>
        <taxon>Aerosakkonemataceae</taxon>
        <taxon>Floridanema</taxon>
        <taxon>Floridanema fluviatile</taxon>
    </lineage>
</organism>
<reference evidence="7 8" key="1">
    <citation type="submission" date="2024-09" db="EMBL/GenBank/DDBJ databases">
        <title>Floridaenema gen nov. (Aerosakkonemataceae, Aerosakkonematales ord. nov., Cyanobacteria) from benthic tropical and subtropical fresh waters, with the description of four new species.</title>
        <authorList>
            <person name="Moretto J.A."/>
            <person name="Berthold D.E."/>
            <person name="Lefler F.W."/>
            <person name="Huang I.-S."/>
            <person name="Laughinghouse H. IV."/>
        </authorList>
    </citation>
    <scope>NUCLEOTIDE SEQUENCE [LARGE SCALE GENOMIC DNA]</scope>
    <source>
        <strain evidence="7 8">BLCC-F154</strain>
    </source>
</reference>
<evidence type="ECO:0000259" key="5">
    <source>
        <dbReference type="Pfam" id="PF00534"/>
    </source>
</evidence>
<feature type="transmembrane region" description="Helical" evidence="4">
    <location>
        <begin position="57"/>
        <end position="81"/>
    </location>
</feature>
<dbReference type="Proteomes" id="UP001576776">
    <property type="component" value="Unassembled WGS sequence"/>
</dbReference>
<dbReference type="Pfam" id="PF00534">
    <property type="entry name" value="Glycos_transf_1"/>
    <property type="match status" value="1"/>
</dbReference>
<evidence type="ECO:0000313" key="7">
    <source>
        <dbReference type="EMBL" id="MFB2938664.1"/>
    </source>
</evidence>
<dbReference type="PANTHER" id="PTHR12526">
    <property type="entry name" value="GLYCOSYLTRANSFERASE"/>
    <property type="match status" value="1"/>
</dbReference>
<dbReference type="InterPro" id="IPR028098">
    <property type="entry name" value="Glyco_trans_4-like_N"/>
</dbReference>
<comment type="caution">
    <text evidence="7">The sequence shown here is derived from an EMBL/GenBank/DDBJ whole genome shotgun (WGS) entry which is preliminary data.</text>
</comment>
<keyword evidence="4" id="KW-0472">Membrane</keyword>
<evidence type="ECO:0000256" key="1">
    <source>
        <dbReference type="ARBA" id="ARBA00009481"/>
    </source>
</evidence>
<evidence type="ECO:0000256" key="2">
    <source>
        <dbReference type="ARBA" id="ARBA00022676"/>
    </source>
</evidence>
<sequence length="375" mass="42182">MKKQKVIMVGPSLDEKGGMGAVEMAIMNTLSDNLEIRHISTWDGEASQKSKLNMLKVFARGILIFLWTIFIHGVDVVHLHVSERGSVIRKSLFLLIAWLLNKPVIMHTHGSEFHIFHSRLPKIGKLMVNWVMQNSAILIVLSENWKNFYIQTCQVKPEKVLVLPNPVTVPLEVPERKNNGEIKISFLGKINDRKGVFDLLSAFALLPPEFKQKSRLIVAGSGEEEKADKLIKLLSLEENVELTGWLNSVQRDRLLAETDIFVLPSYNEGLPMALLEAMSWGIPVITTPVGGIPEVVTHKQNGLLVDPGDTEQLKVALELLVKDRTLRLLLGNAARQRVLPLDIKNYQFSLLTMYSSLLQQNRAKKLMLGSSETLF</sequence>
<evidence type="ECO:0000256" key="3">
    <source>
        <dbReference type="ARBA" id="ARBA00022679"/>
    </source>
</evidence>
<evidence type="ECO:0000313" key="8">
    <source>
        <dbReference type="Proteomes" id="UP001576776"/>
    </source>
</evidence>